<dbReference type="WBParaSite" id="BXY_1578500.1">
    <property type="protein sequence ID" value="BXY_1578500.1"/>
    <property type="gene ID" value="BXY_1578500"/>
</dbReference>
<organism evidence="3 5">
    <name type="scientific">Bursaphelenchus xylophilus</name>
    <name type="common">Pinewood nematode worm</name>
    <name type="synonym">Aphelenchoides xylophilus</name>
    <dbReference type="NCBI Taxonomy" id="6326"/>
    <lineage>
        <taxon>Eukaryota</taxon>
        <taxon>Metazoa</taxon>
        <taxon>Ecdysozoa</taxon>
        <taxon>Nematoda</taxon>
        <taxon>Chromadorea</taxon>
        <taxon>Rhabditida</taxon>
        <taxon>Tylenchina</taxon>
        <taxon>Tylenchomorpha</taxon>
        <taxon>Aphelenchoidea</taxon>
        <taxon>Aphelenchoididae</taxon>
        <taxon>Bursaphelenchus</taxon>
    </lineage>
</organism>
<dbReference type="EMBL" id="CAJFCV020000002">
    <property type="protein sequence ID" value="CAG9101768.1"/>
    <property type="molecule type" value="Genomic_DNA"/>
</dbReference>
<dbReference type="AlphaFoldDB" id="A0A1I7SRW8"/>
<evidence type="ECO:0000313" key="3">
    <source>
        <dbReference type="Proteomes" id="UP000095284"/>
    </source>
</evidence>
<reference evidence="5" key="1">
    <citation type="submission" date="2016-11" db="UniProtKB">
        <authorList>
            <consortium name="WormBaseParasite"/>
        </authorList>
    </citation>
    <scope>IDENTIFICATION</scope>
</reference>
<gene>
    <name evidence="2" type="ORF">BXYJ_LOCUS5233</name>
</gene>
<evidence type="ECO:0000313" key="4">
    <source>
        <dbReference type="Proteomes" id="UP000659654"/>
    </source>
</evidence>
<name>A0A1I7SRW8_BURXY</name>
<proteinExistence type="predicted"/>
<keyword evidence="4" id="KW-1185">Reference proteome</keyword>
<protein>
    <submittedName>
        <fullName evidence="2">(pine wood nematode) hypothetical protein</fullName>
    </submittedName>
</protein>
<feature type="region of interest" description="Disordered" evidence="1">
    <location>
        <begin position="8"/>
        <end position="31"/>
    </location>
</feature>
<evidence type="ECO:0000313" key="2">
    <source>
        <dbReference type="EMBL" id="CAD5217840.1"/>
    </source>
</evidence>
<accession>A0A1I7SRW8</accession>
<dbReference type="EMBL" id="CAJFDI010000002">
    <property type="protein sequence ID" value="CAD5217840.1"/>
    <property type="molecule type" value="Genomic_DNA"/>
</dbReference>
<sequence>MINLVLSSSTRQLELAPPTPTEPASQLSLKGKSPHRFMEELEDEAGFRLIQATWKQEAGEPRLAVQVYATRLHRWLNTHAKLNLPANYECILARALAPLARENGLIQLDDYTEYQLFHYAKWDSQRITISNSVIPSFPLNAEGRYRPPSTGSSENIS</sequence>
<dbReference type="Proteomes" id="UP000659654">
    <property type="component" value="Unassembled WGS sequence"/>
</dbReference>
<dbReference type="Proteomes" id="UP000582659">
    <property type="component" value="Unassembled WGS sequence"/>
</dbReference>
<reference evidence="2" key="2">
    <citation type="submission" date="2020-09" db="EMBL/GenBank/DDBJ databases">
        <authorList>
            <person name="Kikuchi T."/>
        </authorList>
    </citation>
    <scope>NUCLEOTIDE SEQUENCE</scope>
    <source>
        <strain evidence="2">Ka4C1</strain>
    </source>
</reference>
<dbReference type="Proteomes" id="UP000095284">
    <property type="component" value="Unplaced"/>
</dbReference>
<evidence type="ECO:0000313" key="5">
    <source>
        <dbReference type="WBParaSite" id="BXY_1578500.1"/>
    </source>
</evidence>
<evidence type="ECO:0000256" key="1">
    <source>
        <dbReference type="SAM" id="MobiDB-lite"/>
    </source>
</evidence>